<keyword evidence="2" id="KW-1185">Reference proteome</keyword>
<gene>
    <name evidence="1" type="ORF">CAMP_LOCUS5571</name>
</gene>
<dbReference type="Proteomes" id="UP001152747">
    <property type="component" value="Unassembled WGS sequence"/>
</dbReference>
<reference evidence="1" key="1">
    <citation type="submission" date="2022-11" db="EMBL/GenBank/DDBJ databases">
        <authorList>
            <person name="Kikuchi T."/>
        </authorList>
    </citation>
    <scope>NUCLEOTIDE SEQUENCE</scope>
    <source>
        <strain evidence="1">PS1010</strain>
    </source>
</reference>
<comment type="caution">
    <text evidence="1">The sequence shown here is derived from an EMBL/GenBank/DDBJ whole genome shotgun (WGS) entry which is preliminary data.</text>
</comment>
<sequence length="310" mass="35395">MNTTGLSTNCMANSSLFDQSITDKSYYAPQKNDNVLTYDDDDDTYANIKSISMEISEEERFDFLLRVKPQLVDVFKNEKDLKFISRIVNSCSYREPPRGNTAIENILDPTYSNSVSWTIEDEEENPQVVLPQCEEDNLRITSSLNIGLHSWYIAENEEDAELVMRTAYNILKSFRGMFEKEMNVVPPIGIVYPFIRTEITKSGGKLRILGEALIIATWSVPQFQKIQEVIKKIEENTTRPRAGSKILEKICLLAKNRDQCHKLDAILQNFIVNETTTGQLEKELDDACETGTTTRKENQKKTFITTSSTD</sequence>
<protein>
    <submittedName>
        <fullName evidence="1">Uncharacterized protein</fullName>
    </submittedName>
</protein>
<organism evidence="1 2">
    <name type="scientific">Caenorhabditis angaria</name>
    <dbReference type="NCBI Taxonomy" id="860376"/>
    <lineage>
        <taxon>Eukaryota</taxon>
        <taxon>Metazoa</taxon>
        <taxon>Ecdysozoa</taxon>
        <taxon>Nematoda</taxon>
        <taxon>Chromadorea</taxon>
        <taxon>Rhabditida</taxon>
        <taxon>Rhabditina</taxon>
        <taxon>Rhabditomorpha</taxon>
        <taxon>Rhabditoidea</taxon>
        <taxon>Rhabditidae</taxon>
        <taxon>Peloderinae</taxon>
        <taxon>Caenorhabditis</taxon>
    </lineage>
</organism>
<evidence type="ECO:0000313" key="2">
    <source>
        <dbReference type="Proteomes" id="UP001152747"/>
    </source>
</evidence>
<dbReference type="EMBL" id="CANHGI010000002">
    <property type="protein sequence ID" value="CAI5442934.1"/>
    <property type="molecule type" value="Genomic_DNA"/>
</dbReference>
<dbReference type="AlphaFoldDB" id="A0A9P1ID14"/>
<proteinExistence type="predicted"/>
<evidence type="ECO:0000313" key="1">
    <source>
        <dbReference type="EMBL" id="CAI5442934.1"/>
    </source>
</evidence>
<name>A0A9P1ID14_9PELO</name>
<accession>A0A9P1ID14</accession>